<dbReference type="Proteomes" id="UP000678237">
    <property type="component" value="Unassembled WGS sequence"/>
</dbReference>
<organism evidence="2 3">
    <name type="scientific">Candidatus Iainarchaeum sp</name>
    <dbReference type="NCBI Taxonomy" id="3101447"/>
    <lineage>
        <taxon>Archaea</taxon>
        <taxon>Candidatus Iainarchaeota</taxon>
        <taxon>Candidatus Iainarchaeia</taxon>
        <taxon>Candidatus Iainarchaeales</taxon>
        <taxon>Candidatus Iainarchaeaceae</taxon>
        <taxon>Candidatus Iainarchaeum</taxon>
    </lineage>
</organism>
<accession>A0A8T4L589</accession>
<feature type="transmembrane region" description="Helical" evidence="1">
    <location>
        <begin position="59"/>
        <end position="79"/>
    </location>
</feature>
<comment type="caution">
    <text evidence="2">The sequence shown here is derived from an EMBL/GenBank/DDBJ whole genome shotgun (WGS) entry which is preliminary data.</text>
</comment>
<protein>
    <submittedName>
        <fullName evidence="2">Uncharacterized protein</fullName>
    </submittedName>
</protein>
<reference evidence="2" key="1">
    <citation type="submission" date="2021-03" db="EMBL/GenBank/DDBJ databases">
        <authorList>
            <person name="Jaffe A."/>
        </authorList>
    </citation>
    <scope>NUCLEOTIDE SEQUENCE</scope>
    <source>
        <strain evidence="2">RIFCSPLOWO2_01_FULL_58_19</strain>
    </source>
</reference>
<keyword evidence="1" id="KW-0472">Membrane</keyword>
<feature type="transmembrane region" description="Helical" evidence="1">
    <location>
        <begin position="91"/>
        <end position="108"/>
    </location>
</feature>
<dbReference type="AlphaFoldDB" id="A0A8T4L589"/>
<dbReference type="EMBL" id="JAGVWE010000002">
    <property type="protein sequence ID" value="MBS3062463.1"/>
    <property type="molecule type" value="Genomic_DNA"/>
</dbReference>
<evidence type="ECO:0000313" key="2">
    <source>
        <dbReference type="EMBL" id="MBS3062463.1"/>
    </source>
</evidence>
<evidence type="ECO:0000313" key="3">
    <source>
        <dbReference type="Proteomes" id="UP000678237"/>
    </source>
</evidence>
<gene>
    <name evidence="2" type="ORF">J4203_01195</name>
</gene>
<keyword evidence="1" id="KW-0812">Transmembrane</keyword>
<reference evidence="2" key="2">
    <citation type="submission" date="2021-05" db="EMBL/GenBank/DDBJ databases">
        <title>Protein family content uncovers lineage relationships and bacterial pathway maintenance mechanisms in DPANN archaea.</title>
        <authorList>
            <person name="Castelle C.J."/>
            <person name="Meheust R."/>
            <person name="Jaffe A.L."/>
            <person name="Seitz K."/>
            <person name="Gong X."/>
            <person name="Baker B.J."/>
            <person name="Banfield J.F."/>
        </authorList>
    </citation>
    <scope>NUCLEOTIDE SEQUENCE</scope>
    <source>
        <strain evidence="2">RIFCSPLOWO2_01_FULL_58_19</strain>
    </source>
</reference>
<sequence length="169" mass="19024">MRIRIQERLLSRKRRRPPAQAHEKRRPSFSVYATQLRGEDKKAVDACVRLLKQQLNGGVFAVTGTVLAPAFPKVAQWITEKMNLPESDSRMAIAAPLIVAGFGAYQYIRASRQLAQAFRKAVFKIQTSNDPRLSELAAKSKYLTITPTGLILGTSWKPWFLAGKTRKLE</sequence>
<proteinExistence type="predicted"/>
<evidence type="ECO:0000256" key="1">
    <source>
        <dbReference type="SAM" id="Phobius"/>
    </source>
</evidence>
<name>A0A8T4L589_9ARCH</name>
<keyword evidence="1" id="KW-1133">Transmembrane helix</keyword>